<dbReference type="STRING" id="573413.Spirs_2798"/>
<keyword evidence="2" id="KW-1185">Reference proteome</keyword>
<dbReference type="EMBL" id="CP002116">
    <property type="protein sequence ID" value="ADK81901.1"/>
    <property type="molecule type" value="Genomic_DNA"/>
</dbReference>
<name>E1R216_SEDSS</name>
<dbReference type="AlphaFoldDB" id="E1R216"/>
<dbReference type="OrthoDB" id="280696at2"/>
<sequence length="295" mass="33558">MPLPPGMLRQTLTESLRATLAPRQYLRSLGFTPFLWQDWALDQSLRRLLLNCCRQAGKSTVIAAKAAHKAKFFSGSLIILVSPALRQSKELMRKVEDFIALDKSFPPASEEDNQLTKEFKNRSRIVALPGSEKTIRGLSGPTLIIIDEASRIPDELYKAIRPMMAGADTELVLMTTPFGKRGVFYDAWSRSKRWTKIEVVGRDILGRFPNEQVYAQLRRKDGIKACYSPRHSVEFLGEELEEMGEWWYRQEYGGEFMDPIDSVFNMEDVRAAIINDTPAISFAPIIEEDVPALHF</sequence>
<organism evidence="1 2">
    <name type="scientific">Sediminispirochaeta smaragdinae (strain DSM 11293 / JCM 15392 / SEBR 4228)</name>
    <name type="common">Spirochaeta smaragdinae</name>
    <dbReference type="NCBI Taxonomy" id="573413"/>
    <lineage>
        <taxon>Bacteria</taxon>
        <taxon>Pseudomonadati</taxon>
        <taxon>Spirochaetota</taxon>
        <taxon>Spirochaetia</taxon>
        <taxon>Spirochaetales</taxon>
        <taxon>Spirochaetaceae</taxon>
        <taxon>Sediminispirochaeta</taxon>
    </lineage>
</organism>
<protein>
    <submittedName>
        <fullName evidence="1">Uncharacterized protein</fullName>
    </submittedName>
</protein>
<evidence type="ECO:0000313" key="1">
    <source>
        <dbReference type="EMBL" id="ADK81901.1"/>
    </source>
</evidence>
<dbReference type="RefSeq" id="WP_013255361.1">
    <property type="nucleotide sequence ID" value="NC_014364.1"/>
</dbReference>
<dbReference type="eggNOG" id="COG1061">
    <property type="taxonomic scope" value="Bacteria"/>
</dbReference>
<evidence type="ECO:0000313" key="2">
    <source>
        <dbReference type="Proteomes" id="UP000002318"/>
    </source>
</evidence>
<dbReference type="InterPro" id="IPR027417">
    <property type="entry name" value="P-loop_NTPase"/>
</dbReference>
<proteinExistence type="predicted"/>
<dbReference type="Gene3D" id="3.40.50.300">
    <property type="entry name" value="P-loop containing nucleotide triphosphate hydrolases"/>
    <property type="match status" value="1"/>
</dbReference>
<dbReference type="HOGENOM" id="CLU_093462_0_0_12"/>
<gene>
    <name evidence="1" type="ordered locus">Spirs_2798</name>
</gene>
<dbReference type="KEGG" id="ssm:Spirs_2798"/>
<reference evidence="1 2" key="1">
    <citation type="journal article" date="2010" name="Stand. Genomic Sci.">
        <title>Complete genome sequence of Spirochaeta smaragdinae type strain (SEBR 4228).</title>
        <authorList>
            <person name="Mavromatis K."/>
            <person name="Yasawong M."/>
            <person name="Chertkov O."/>
            <person name="Lapidus A."/>
            <person name="Lucas S."/>
            <person name="Nolan M."/>
            <person name="Del Rio T.G."/>
            <person name="Tice H."/>
            <person name="Cheng J.F."/>
            <person name="Pitluck S."/>
            <person name="Liolios K."/>
            <person name="Ivanova N."/>
            <person name="Tapia R."/>
            <person name="Han C."/>
            <person name="Bruce D."/>
            <person name="Goodwin L."/>
            <person name="Pati A."/>
            <person name="Chen A."/>
            <person name="Palaniappan K."/>
            <person name="Land M."/>
            <person name="Hauser L."/>
            <person name="Chang Y.J."/>
            <person name="Jeffries C.D."/>
            <person name="Detter J.C."/>
            <person name="Rohde M."/>
            <person name="Brambilla E."/>
            <person name="Spring S."/>
            <person name="Goker M."/>
            <person name="Sikorski J."/>
            <person name="Woyke T."/>
            <person name="Bristow J."/>
            <person name="Eisen J.A."/>
            <person name="Markowitz V."/>
            <person name="Hugenholtz P."/>
            <person name="Klenk H.P."/>
            <person name="Kyrpides N.C."/>
        </authorList>
    </citation>
    <scope>NUCLEOTIDE SEQUENCE [LARGE SCALE GENOMIC DNA]</scope>
    <source>
        <strain evidence="2">DSM 11293 / JCM 15392 / SEBR 4228</strain>
    </source>
</reference>
<dbReference type="SUPFAM" id="SSF52540">
    <property type="entry name" value="P-loop containing nucleoside triphosphate hydrolases"/>
    <property type="match status" value="1"/>
</dbReference>
<dbReference type="Pfam" id="PF03237">
    <property type="entry name" value="Terminase_6N"/>
    <property type="match status" value="1"/>
</dbReference>
<accession>E1R216</accession>
<dbReference type="Proteomes" id="UP000002318">
    <property type="component" value="Chromosome"/>
</dbReference>